<evidence type="ECO:0000256" key="3">
    <source>
        <dbReference type="PROSITE-ProRule" id="PRU10141"/>
    </source>
</evidence>
<dbReference type="InterPro" id="IPR051200">
    <property type="entry name" value="Host-pathogen_enzymatic-act"/>
</dbReference>
<protein>
    <submittedName>
        <fullName evidence="6">Serine/threonine-protein kinase</fullName>
    </submittedName>
</protein>
<dbReference type="Gene3D" id="2.130.10.10">
    <property type="entry name" value="YVTN repeat-like/Quinoprotein amine dehydrogenase"/>
    <property type="match status" value="2"/>
</dbReference>
<sequence>MAEDWFGPYRLDALLGRGGMGEVYRAFDAEHERVVALKRLAPHLADDPDFRARFKQEARLAARLRNPHIITIHRFGELAGHLFIDMRFVEGFDAGDLIKAVGPLAPQRTVALVEQVASALDTAHTAGLVHRDVKPSNLLLDREVSQQLGDFIYLADFGITRSSGSTRSYSLTRTGALLGSLDYMAPEQFDGVVDKRVDIYALTCVFFELLTGKKPYHGAGLPALMHAHVNVAPPEPSGFNADLGTAFDDVISRGMAKNPVDRFHSAGELATAARAALAGVDPSAEREGSDVGSGTSQRARDAEYAFVVEQKQRERIEFSGRHVLIEDEFSDDEAEADASREGVAGNAPVPATATVTDLGDSVTERHTQGAAGEDVDTVWNAPGDAPDAVGEAWGGSDRSEATTSGGSSARAVAPVPAAVAPLEAITVEHARRPTSSDKSGRNRVLLSALAVVAVLVLVVAVIANPFSSNEGPGGDAGVGPVSVAPQAAAPAEPAAPTVATSTGSPTVRTVLKVGQSPQGVVVSPDSSTIFVANIESRFLSMINMTTPPLSATIPMPGTPRYVAVSPDGLHAYVGMYTGDGADSAVAVVDTAGKAVSSVVASGPQPYALATGPNGDIFVPNHGASDVSILDSATLTIGPTVTVQPNPHGVAFAPSINRAYTANHESNSVSVIDLASNTVVDTIPVGQSPHSVAVSPDGRLLAAANFADATVTFIDTATNKVTGTNPAGTTPQHLAFAADSKHLYVVNEDADAISTIDPSTGAIVSTTAGGKSPRYVAASPDGRTIYVSNGDDGTVSVLDASDS</sequence>
<keyword evidence="6" id="KW-0418">Kinase</keyword>
<accession>A0ABU2NGG7</accession>
<dbReference type="NCBIfam" id="TIGR02276">
    <property type="entry name" value="beta_rpt_yvtn"/>
    <property type="match status" value="1"/>
</dbReference>
<dbReference type="Pfam" id="PF00069">
    <property type="entry name" value="Pkinase"/>
    <property type="match status" value="1"/>
</dbReference>
<dbReference type="InterPro" id="IPR019405">
    <property type="entry name" value="Lactonase_7-beta_prop"/>
</dbReference>
<evidence type="ECO:0000256" key="2">
    <source>
        <dbReference type="ARBA" id="ARBA00022840"/>
    </source>
</evidence>
<dbReference type="RefSeq" id="WP_311559575.1">
    <property type="nucleotide sequence ID" value="NZ_JAVREJ010000025.1"/>
</dbReference>
<dbReference type="Gene3D" id="1.10.510.10">
    <property type="entry name" value="Transferase(Phosphotransferase) domain 1"/>
    <property type="match status" value="1"/>
</dbReference>
<evidence type="ECO:0000256" key="4">
    <source>
        <dbReference type="SAM" id="MobiDB-lite"/>
    </source>
</evidence>
<dbReference type="PROSITE" id="PS00107">
    <property type="entry name" value="PROTEIN_KINASE_ATP"/>
    <property type="match status" value="1"/>
</dbReference>
<dbReference type="CDD" id="cd14014">
    <property type="entry name" value="STKc_PknB_like"/>
    <property type="match status" value="1"/>
</dbReference>
<feature type="binding site" evidence="3">
    <location>
        <position position="38"/>
    </location>
    <ligand>
        <name>ATP</name>
        <dbReference type="ChEBI" id="CHEBI:30616"/>
    </ligand>
</feature>
<dbReference type="InterPro" id="IPR000719">
    <property type="entry name" value="Prot_kinase_dom"/>
</dbReference>
<keyword evidence="2 3" id="KW-0067">ATP-binding</keyword>
<dbReference type="InterPro" id="IPR015943">
    <property type="entry name" value="WD40/YVTN_repeat-like_dom_sf"/>
</dbReference>
<keyword evidence="1 3" id="KW-0547">Nucleotide-binding</keyword>
<feature type="region of interest" description="Disordered" evidence="4">
    <location>
        <begin position="329"/>
        <end position="412"/>
    </location>
</feature>
<dbReference type="GO" id="GO:0016301">
    <property type="term" value="F:kinase activity"/>
    <property type="evidence" value="ECO:0007669"/>
    <property type="project" value="UniProtKB-KW"/>
</dbReference>
<dbReference type="PANTHER" id="PTHR47197:SF3">
    <property type="entry name" value="DIHYDRO-HEME D1 DEHYDROGENASE"/>
    <property type="match status" value="1"/>
</dbReference>
<evidence type="ECO:0000256" key="1">
    <source>
        <dbReference type="ARBA" id="ARBA00022741"/>
    </source>
</evidence>
<name>A0ABU2NGG7_9PSEU</name>
<evidence type="ECO:0000313" key="7">
    <source>
        <dbReference type="Proteomes" id="UP001183202"/>
    </source>
</evidence>
<dbReference type="SUPFAM" id="SSF51004">
    <property type="entry name" value="C-terminal (heme d1) domain of cytochrome cd1-nitrite reductase"/>
    <property type="match status" value="2"/>
</dbReference>
<dbReference type="Pfam" id="PF10282">
    <property type="entry name" value="Lactonase"/>
    <property type="match status" value="1"/>
</dbReference>
<feature type="region of interest" description="Disordered" evidence="4">
    <location>
        <begin position="278"/>
        <end position="300"/>
    </location>
</feature>
<dbReference type="InterPro" id="IPR011048">
    <property type="entry name" value="Haem_d1_sf"/>
</dbReference>
<dbReference type="PROSITE" id="PS00108">
    <property type="entry name" value="PROTEIN_KINASE_ST"/>
    <property type="match status" value="1"/>
</dbReference>
<dbReference type="Gene3D" id="3.30.200.20">
    <property type="entry name" value="Phosphorylase Kinase, domain 1"/>
    <property type="match status" value="1"/>
</dbReference>
<evidence type="ECO:0000259" key="5">
    <source>
        <dbReference type="PROSITE" id="PS50011"/>
    </source>
</evidence>
<keyword evidence="6" id="KW-0808">Transferase</keyword>
<feature type="domain" description="Protein kinase" evidence="5">
    <location>
        <begin position="9"/>
        <end position="277"/>
    </location>
</feature>
<evidence type="ECO:0000313" key="6">
    <source>
        <dbReference type="EMBL" id="MDT0353062.1"/>
    </source>
</evidence>
<dbReference type="InterPro" id="IPR011009">
    <property type="entry name" value="Kinase-like_dom_sf"/>
</dbReference>
<dbReference type="SMART" id="SM00220">
    <property type="entry name" value="S_TKc"/>
    <property type="match status" value="1"/>
</dbReference>
<comment type="caution">
    <text evidence="6">The sequence shown here is derived from an EMBL/GenBank/DDBJ whole genome shotgun (WGS) entry which is preliminary data.</text>
</comment>
<gene>
    <name evidence="6" type="ORF">RM445_26465</name>
</gene>
<dbReference type="InterPro" id="IPR008271">
    <property type="entry name" value="Ser/Thr_kinase_AS"/>
</dbReference>
<keyword evidence="7" id="KW-1185">Reference proteome</keyword>
<dbReference type="PANTHER" id="PTHR47197">
    <property type="entry name" value="PROTEIN NIRF"/>
    <property type="match status" value="1"/>
</dbReference>
<dbReference type="InterPro" id="IPR017441">
    <property type="entry name" value="Protein_kinase_ATP_BS"/>
</dbReference>
<dbReference type="SUPFAM" id="SSF56112">
    <property type="entry name" value="Protein kinase-like (PK-like)"/>
    <property type="match status" value="1"/>
</dbReference>
<reference evidence="7" key="1">
    <citation type="submission" date="2023-07" db="EMBL/GenBank/DDBJ databases">
        <title>30 novel species of actinomycetes from the DSMZ collection.</title>
        <authorList>
            <person name="Nouioui I."/>
        </authorList>
    </citation>
    <scope>NUCLEOTIDE SEQUENCE [LARGE SCALE GENOMIC DNA]</scope>
    <source>
        <strain evidence="7">DSM 45834</strain>
    </source>
</reference>
<dbReference type="PROSITE" id="PS50011">
    <property type="entry name" value="PROTEIN_KINASE_DOM"/>
    <property type="match status" value="1"/>
</dbReference>
<dbReference type="InterPro" id="IPR011964">
    <property type="entry name" value="YVTN_b-propeller_repeat"/>
</dbReference>
<dbReference type="Proteomes" id="UP001183202">
    <property type="component" value="Unassembled WGS sequence"/>
</dbReference>
<dbReference type="EMBL" id="JAVREJ010000025">
    <property type="protein sequence ID" value="MDT0353062.1"/>
    <property type="molecule type" value="Genomic_DNA"/>
</dbReference>
<organism evidence="6 7">
    <name type="scientific">Pseudonocardia charpentierae</name>
    <dbReference type="NCBI Taxonomy" id="3075545"/>
    <lineage>
        <taxon>Bacteria</taxon>
        <taxon>Bacillati</taxon>
        <taxon>Actinomycetota</taxon>
        <taxon>Actinomycetes</taxon>
        <taxon>Pseudonocardiales</taxon>
        <taxon>Pseudonocardiaceae</taxon>
        <taxon>Pseudonocardia</taxon>
    </lineage>
</organism>
<proteinExistence type="predicted"/>